<dbReference type="InterPro" id="IPR000073">
    <property type="entry name" value="AB_hydrolase_1"/>
</dbReference>
<dbReference type="Proteomes" id="UP000267187">
    <property type="component" value="Unassembled WGS sequence"/>
</dbReference>
<dbReference type="InterPro" id="IPR029058">
    <property type="entry name" value="AB_hydrolase_fold"/>
</dbReference>
<gene>
    <name evidence="2" type="ORF">DFR27_0480</name>
</gene>
<dbReference type="SUPFAM" id="SSF53474">
    <property type="entry name" value="alpha/beta-Hydrolases"/>
    <property type="match status" value="1"/>
</dbReference>
<dbReference type="AlphaFoldDB" id="A0A3M0AC76"/>
<name>A0A3M0AC76_9GAMM</name>
<organism evidence="2 3">
    <name type="scientific">Umboniibacter marinipuniceus</name>
    <dbReference type="NCBI Taxonomy" id="569599"/>
    <lineage>
        <taxon>Bacteria</taxon>
        <taxon>Pseudomonadati</taxon>
        <taxon>Pseudomonadota</taxon>
        <taxon>Gammaproteobacteria</taxon>
        <taxon>Cellvibrionales</taxon>
        <taxon>Cellvibrionaceae</taxon>
        <taxon>Umboniibacter</taxon>
    </lineage>
</organism>
<dbReference type="Pfam" id="PF00561">
    <property type="entry name" value="Abhydrolase_1"/>
    <property type="match status" value="1"/>
</dbReference>
<dbReference type="PANTHER" id="PTHR43433">
    <property type="entry name" value="HYDROLASE, ALPHA/BETA FOLD FAMILY PROTEIN"/>
    <property type="match status" value="1"/>
</dbReference>
<dbReference type="PANTHER" id="PTHR43433:SF5">
    <property type="entry name" value="AB HYDROLASE-1 DOMAIN-CONTAINING PROTEIN"/>
    <property type="match status" value="1"/>
</dbReference>
<dbReference type="EMBL" id="REFJ01000001">
    <property type="protein sequence ID" value="RMA82530.1"/>
    <property type="molecule type" value="Genomic_DNA"/>
</dbReference>
<sequence length="295" mass="31635">MSKIQSNGVSLYYETHGNPENPALLLIQGLSMSSAAWPPEMIAQWVEKGFYVICFDNRDIGKSQLMDSLGKPNIAWQIIKLKLGLRPKSPYSLLDMANDAAGLLDALKVNQAHVIGVSMGGMIGQLLCAEHPDKVLSFSSIMSTSGKKGLPGTRPDVAAHLRTKPASNELPDIIAFQKKSAALLTTPEHPLDGEALDAHITRVLTHGMSAAGILRQISAIVAGPARTPWLARIKAPTLVIHGDVDPLVNVEGGIDVANTVPGAKIEIIENWGHDLPPSMWTRLVELTAAHAHNAK</sequence>
<protein>
    <submittedName>
        <fullName evidence="2">Pimeloyl-ACP methyl ester carboxylesterase</fullName>
    </submittedName>
</protein>
<accession>A0A3M0AC76</accession>
<evidence type="ECO:0000313" key="2">
    <source>
        <dbReference type="EMBL" id="RMA82530.1"/>
    </source>
</evidence>
<dbReference type="InterPro" id="IPR050471">
    <property type="entry name" value="AB_hydrolase"/>
</dbReference>
<dbReference type="Gene3D" id="3.40.50.1820">
    <property type="entry name" value="alpha/beta hydrolase"/>
    <property type="match status" value="1"/>
</dbReference>
<dbReference type="OrthoDB" id="9798888at2"/>
<dbReference type="RefSeq" id="WP_121875855.1">
    <property type="nucleotide sequence ID" value="NZ_REFJ01000001.1"/>
</dbReference>
<keyword evidence="3" id="KW-1185">Reference proteome</keyword>
<dbReference type="GO" id="GO:0046503">
    <property type="term" value="P:glycerolipid catabolic process"/>
    <property type="evidence" value="ECO:0007669"/>
    <property type="project" value="TreeGrafter"/>
</dbReference>
<reference evidence="2 3" key="1">
    <citation type="submission" date="2018-10" db="EMBL/GenBank/DDBJ databases">
        <title>Genomic Encyclopedia of Type Strains, Phase IV (KMG-IV): sequencing the most valuable type-strain genomes for metagenomic binning, comparative biology and taxonomic classification.</title>
        <authorList>
            <person name="Goeker M."/>
        </authorList>
    </citation>
    <scope>NUCLEOTIDE SEQUENCE [LARGE SCALE GENOMIC DNA]</scope>
    <source>
        <strain evidence="2 3">DSM 25080</strain>
    </source>
</reference>
<proteinExistence type="predicted"/>
<evidence type="ECO:0000313" key="3">
    <source>
        <dbReference type="Proteomes" id="UP000267187"/>
    </source>
</evidence>
<comment type="caution">
    <text evidence="2">The sequence shown here is derived from an EMBL/GenBank/DDBJ whole genome shotgun (WGS) entry which is preliminary data.</text>
</comment>
<dbReference type="GO" id="GO:0004806">
    <property type="term" value="F:triacylglycerol lipase activity"/>
    <property type="evidence" value="ECO:0007669"/>
    <property type="project" value="TreeGrafter"/>
</dbReference>
<feature type="domain" description="AB hydrolase-1" evidence="1">
    <location>
        <begin position="22"/>
        <end position="274"/>
    </location>
</feature>
<evidence type="ECO:0000259" key="1">
    <source>
        <dbReference type="Pfam" id="PF00561"/>
    </source>
</evidence>